<protein>
    <submittedName>
        <fullName evidence="1">Uncharacterized protein</fullName>
    </submittedName>
</protein>
<organism evidence="1 2">
    <name type="scientific">Peronosclerospora sorghi</name>
    <dbReference type="NCBI Taxonomy" id="230839"/>
    <lineage>
        <taxon>Eukaryota</taxon>
        <taxon>Sar</taxon>
        <taxon>Stramenopiles</taxon>
        <taxon>Oomycota</taxon>
        <taxon>Peronosporomycetes</taxon>
        <taxon>Peronosporales</taxon>
        <taxon>Peronosporaceae</taxon>
        <taxon>Peronosclerospora</taxon>
    </lineage>
</organism>
<dbReference type="EMBL" id="CM047592">
    <property type="protein sequence ID" value="KAI9917631.1"/>
    <property type="molecule type" value="Genomic_DNA"/>
</dbReference>
<proteinExistence type="predicted"/>
<accession>A0ACC0WIT1</accession>
<reference evidence="1 2" key="1">
    <citation type="journal article" date="2022" name="bioRxiv">
        <title>The genome of the oomycete Peronosclerospora sorghi, a cosmopolitan pathogen of maize and sorghum, is inflated with dispersed pseudogenes.</title>
        <authorList>
            <person name="Fletcher K."/>
            <person name="Martin F."/>
            <person name="Isakeit T."/>
            <person name="Cavanaugh K."/>
            <person name="Magill C."/>
            <person name="Michelmore R."/>
        </authorList>
    </citation>
    <scope>NUCLEOTIDE SEQUENCE [LARGE SCALE GENOMIC DNA]</scope>
    <source>
        <strain evidence="1">P6</strain>
    </source>
</reference>
<name>A0ACC0WIT1_9STRA</name>
<comment type="caution">
    <text evidence="1">The sequence shown here is derived from an EMBL/GenBank/DDBJ whole genome shotgun (WGS) entry which is preliminary data.</text>
</comment>
<sequence>MHPNQIDCRTQYLHDTQPEIWRQPRAHIRDFSRTPHEGISFVSTSDDALRRMGGVQLKFCDNIFTIRKNLSYDKLYFVDLLRLPADVPDMAINDCFVARGSRPIFITPTQGHKCVLRSLACPEQLFEPNGDPLREITFVDGENPCFVQHRLRRYKKVTPPSLRPQPRRPSEISDTCMDSAEDDTPSLPSSDPEASLSTTSQPVQTTPLAEESPSTIPSSGPGHSTQPEPDLSRKIILGSVGATAVPSWQLVQHSQYGAINREGPKFLEPDSLQSCDLRLDDSNPHALVYSIPVMPNM</sequence>
<dbReference type="Proteomes" id="UP001163321">
    <property type="component" value="Chromosome 13"/>
</dbReference>
<evidence type="ECO:0000313" key="2">
    <source>
        <dbReference type="Proteomes" id="UP001163321"/>
    </source>
</evidence>
<keyword evidence="2" id="KW-1185">Reference proteome</keyword>
<gene>
    <name evidence="1" type="ORF">PsorP6_012966</name>
</gene>
<evidence type="ECO:0000313" key="1">
    <source>
        <dbReference type="EMBL" id="KAI9917631.1"/>
    </source>
</evidence>